<evidence type="ECO:0000256" key="8">
    <source>
        <dbReference type="ARBA" id="ARBA00022737"/>
    </source>
</evidence>
<dbReference type="PRINTS" id="PR01186">
    <property type="entry name" value="INTEGRINB"/>
</dbReference>
<dbReference type="OrthoDB" id="410592at2759"/>
<dbReference type="Pfam" id="PF00362">
    <property type="entry name" value="Integrin_beta"/>
    <property type="match status" value="1"/>
</dbReference>
<dbReference type="GO" id="GO:0033627">
    <property type="term" value="P:cell adhesion mediated by integrin"/>
    <property type="evidence" value="ECO:0007669"/>
    <property type="project" value="TreeGrafter"/>
</dbReference>
<keyword evidence="22" id="KW-1185">Reference proteome</keyword>
<dbReference type="GO" id="GO:0007160">
    <property type="term" value="P:cell-matrix adhesion"/>
    <property type="evidence" value="ECO:0007669"/>
    <property type="project" value="TreeGrafter"/>
</dbReference>
<keyword evidence="4" id="KW-0245">EGF-like domain</keyword>
<dbReference type="AlphaFoldDB" id="A0A9Q0EHG0"/>
<dbReference type="InterPro" id="IPR015812">
    <property type="entry name" value="Integrin_bsu"/>
</dbReference>
<evidence type="ECO:0000256" key="9">
    <source>
        <dbReference type="ARBA" id="ARBA00022837"/>
    </source>
</evidence>
<dbReference type="EMBL" id="JANIIK010000040">
    <property type="protein sequence ID" value="KAJ3607410.1"/>
    <property type="molecule type" value="Genomic_DNA"/>
</dbReference>
<dbReference type="GO" id="GO:0070527">
    <property type="term" value="P:platelet aggregation"/>
    <property type="evidence" value="ECO:0007669"/>
    <property type="project" value="TreeGrafter"/>
</dbReference>
<evidence type="ECO:0000256" key="17">
    <source>
        <dbReference type="RuleBase" id="RU000633"/>
    </source>
</evidence>
<dbReference type="GO" id="GO:0007229">
    <property type="term" value="P:integrin-mediated signaling pathway"/>
    <property type="evidence" value="ECO:0007669"/>
    <property type="project" value="UniProtKB-KW"/>
</dbReference>
<evidence type="ECO:0000256" key="5">
    <source>
        <dbReference type="ARBA" id="ARBA00022692"/>
    </source>
</evidence>
<proteinExistence type="inferred from homology"/>
<keyword evidence="3" id="KW-1003">Cell membrane</keyword>
<evidence type="ECO:0000256" key="1">
    <source>
        <dbReference type="ARBA" id="ARBA00004251"/>
    </source>
</evidence>
<dbReference type="FunFam" id="3.30.1680.10:FF:000002">
    <property type="entry name" value="Integrin beta"/>
    <property type="match status" value="1"/>
</dbReference>
<evidence type="ECO:0000259" key="19">
    <source>
        <dbReference type="SMART" id="SM00187"/>
    </source>
</evidence>
<feature type="signal peptide" evidence="18">
    <location>
        <begin position="1"/>
        <end position="28"/>
    </location>
</feature>
<dbReference type="InterPro" id="IPR036465">
    <property type="entry name" value="vWFA_dom_sf"/>
</dbReference>
<comment type="subcellular location">
    <subcellularLocation>
        <location evidence="1 17">Cell membrane</location>
        <topology evidence="1 17">Single-pass type I membrane protein</topology>
    </subcellularLocation>
</comment>
<keyword evidence="15" id="KW-1015">Disulfide bond</keyword>
<dbReference type="SMART" id="SM00187">
    <property type="entry name" value="INB"/>
    <property type="match status" value="1"/>
</dbReference>
<dbReference type="InterPro" id="IPR033760">
    <property type="entry name" value="Integrin_beta_N"/>
</dbReference>
<keyword evidence="8" id="KW-0677">Repeat</keyword>
<dbReference type="SUPFAM" id="SSF53300">
    <property type="entry name" value="vWA-like"/>
    <property type="match status" value="1"/>
</dbReference>
<dbReference type="InterPro" id="IPR032695">
    <property type="entry name" value="Integrin_dom_sf"/>
</dbReference>
<keyword evidence="13 17" id="KW-0401">Integrin</keyword>
<dbReference type="GO" id="GO:0005925">
    <property type="term" value="C:focal adhesion"/>
    <property type="evidence" value="ECO:0007669"/>
    <property type="project" value="TreeGrafter"/>
</dbReference>
<dbReference type="Gene3D" id="3.40.50.410">
    <property type="entry name" value="von Willebrand factor, type A domain"/>
    <property type="match status" value="1"/>
</dbReference>
<name>A0A9Q0EHG0_9TELE</name>
<dbReference type="GO" id="GO:0009986">
    <property type="term" value="C:cell surface"/>
    <property type="evidence" value="ECO:0007669"/>
    <property type="project" value="TreeGrafter"/>
</dbReference>
<evidence type="ECO:0000256" key="11">
    <source>
        <dbReference type="ARBA" id="ARBA00022889"/>
    </source>
</evidence>
<evidence type="ECO:0000256" key="4">
    <source>
        <dbReference type="ARBA" id="ARBA00022536"/>
    </source>
</evidence>
<dbReference type="GO" id="GO:0008305">
    <property type="term" value="C:integrin complex"/>
    <property type="evidence" value="ECO:0007669"/>
    <property type="project" value="TreeGrafter"/>
</dbReference>
<evidence type="ECO:0000256" key="12">
    <source>
        <dbReference type="ARBA" id="ARBA00022989"/>
    </source>
</evidence>
<evidence type="ECO:0000256" key="13">
    <source>
        <dbReference type="ARBA" id="ARBA00023037"/>
    </source>
</evidence>
<evidence type="ECO:0000256" key="2">
    <source>
        <dbReference type="ARBA" id="ARBA00007449"/>
    </source>
</evidence>
<dbReference type="GO" id="GO:0046872">
    <property type="term" value="F:metal ion binding"/>
    <property type="evidence" value="ECO:0007669"/>
    <property type="project" value="UniProtKB-KW"/>
</dbReference>
<dbReference type="GO" id="GO:0045202">
    <property type="term" value="C:synapse"/>
    <property type="evidence" value="ECO:0007669"/>
    <property type="project" value="TreeGrafter"/>
</dbReference>
<evidence type="ECO:0000313" key="22">
    <source>
        <dbReference type="Proteomes" id="UP001148018"/>
    </source>
</evidence>
<dbReference type="GO" id="GO:0005178">
    <property type="term" value="F:integrin binding"/>
    <property type="evidence" value="ECO:0007669"/>
    <property type="project" value="TreeGrafter"/>
</dbReference>
<accession>A0A9Q0EHG0</accession>
<sequence length="414" mass="45297">MGALLIITQWITWASVLAFIGIITGVCGSNVCTSRGASTCKQCLAVHPSCAWCFQEDFGHGSAGSSRCDLKANLIAAGCAPTGLESPASKLQVLEDRPLSRKAAGATKDVTQIQPQKLHITLRPDDVKRFRVKVRQVEDYPVDLYYLMDLSFSMNDDLFHLRSLGKLLAEAMNRTTSNLRMGFGAFVDKPLSPYMYISPEAAVKNPCSIINTTCLPQFGYKHVLSLTGEVWRFTEEVRKQMVSRNRDSPEGGFDAIVQVAACKAHMALDGRMAGIVRPNDGRCHLNARNMYSMSTTMDYPSLALINDKMSENNINLVFAVTQSVVSLYQNYSELIPGTTVGMLSKDSSNVIQLILQAYAKIRSKVELEVLGVPEELSLSFNATCLNGQVIPGLKSCSGLKIGDTVSPSSRDAWM</sequence>
<keyword evidence="12" id="KW-1133">Transmembrane helix</keyword>
<dbReference type="GO" id="GO:0016477">
    <property type="term" value="P:cell migration"/>
    <property type="evidence" value="ECO:0007669"/>
    <property type="project" value="TreeGrafter"/>
</dbReference>
<evidence type="ECO:0000256" key="3">
    <source>
        <dbReference type="ARBA" id="ARBA00022475"/>
    </source>
</evidence>
<comment type="caution">
    <text evidence="21">The sequence shown here is derived from an EMBL/GenBank/DDBJ whole genome shotgun (WGS) entry which is preliminary data.</text>
</comment>
<feature type="domain" description="PSI" evidence="20">
    <location>
        <begin position="31"/>
        <end position="80"/>
    </location>
</feature>
<feature type="domain" description="Integrin beta subunit VWA" evidence="19">
    <location>
        <begin position="39"/>
        <end position="411"/>
    </location>
</feature>
<comment type="similarity">
    <text evidence="2 17">Belongs to the integrin beta chain family.</text>
</comment>
<protein>
    <recommendedName>
        <fullName evidence="17">Integrin beta</fullName>
    </recommendedName>
</protein>
<evidence type="ECO:0000256" key="16">
    <source>
        <dbReference type="ARBA" id="ARBA00023180"/>
    </source>
</evidence>
<dbReference type="PANTHER" id="PTHR10082">
    <property type="entry name" value="INTEGRIN BETA SUBUNIT"/>
    <property type="match status" value="1"/>
</dbReference>
<dbReference type="SMART" id="SM00423">
    <property type="entry name" value="PSI"/>
    <property type="match status" value="1"/>
</dbReference>
<keyword evidence="11 17" id="KW-0130">Cell adhesion</keyword>
<dbReference type="PANTHER" id="PTHR10082:SF25">
    <property type="entry name" value="INTEGRIN BETA-3"/>
    <property type="match status" value="1"/>
</dbReference>
<evidence type="ECO:0000256" key="10">
    <source>
        <dbReference type="ARBA" id="ARBA00022842"/>
    </source>
</evidence>
<dbReference type="GO" id="GO:0001968">
    <property type="term" value="F:fibronectin binding"/>
    <property type="evidence" value="ECO:0007669"/>
    <property type="project" value="TreeGrafter"/>
</dbReference>
<dbReference type="Gene3D" id="3.30.1680.10">
    <property type="entry name" value="ligand-binding face of the semaphorins, domain 2"/>
    <property type="match status" value="1"/>
</dbReference>
<evidence type="ECO:0000313" key="21">
    <source>
        <dbReference type="EMBL" id="KAJ3607410.1"/>
    </source>
</evidence>
<keyword evidence="9" id="KW-0106">Calcium</keyword>
<keyword evidence="14" id="KW-0472">Membrane</keyword>
<keyword evidence="16" id="KW-0325">Glycoprotein</keyword>
<keyword evidence="6" id="KW-0479">Metal-binding</keyword>
<keyword evidence="5 17" id="KW-0812">Transmembrane</keyword>
<dbReference type="InterPro" id="IPR002369">
    <property type="entry name" value="Integrin_bsu_VWA"/>
</dbReference>
<evidence type="ECO:0000259" key="20">
    <source>
        <dbReference type="SMART" id="SM00423"/>
    </source>
</evidence>
<evidence type="ECO:0000256" key="18">
    <source>
        <dbReference type="SAM" id="SignalP"/>
    </source>
</evidence>
<evidence type="ECO:0000256" key="7">
    <source>
        <dbReference type="ARBA" id="ARBA00022729"/>
    </source>
</evidence>
<evidence type="ECO:0000256" key="14">
    <source>
        <dbReference type="ARBA" id="ARBA00023136"/>
    </source>
</evidence>
<feature type="chain" id="PRO_5040222107" description="Integrin beta" evidence="18">
    <location>
        <begin position="29"/>
        <end position="414"/>
    </location>
</feature>
<organism evidence="21 22">
    <name type="scientific">Muraenolepis orangiensis</name>
    <name type="common">Patagonian moray cod</name>
    <dbReference type="NCBI Taxonomy" id="630683"/>
    <lineage>
        <taxon>Eukaryota</taxon>
        <taxon>Metazoa</taxon>
        <taxon>Chordata</taxon>
        <taxon>Craniata</taxon>
        <taxon>Vertebrata</taxon>
        <taxon>Euteleostomi</taxon>
        <taxon>Actinopterygii</taxon>
        <taxon>Neopterygii</taxon>
        <taxon>Teleostei</taxon>
        <taxon>Neoteleostei</taxon>
        <taxon>Acanthomorphata</taxon>
        <taxon>Zeiogadaria</taxon>
        <taxon>Gadariae</taxon>
        <taxon>Gadiformes</taxon>
        <taxon>Muraenolepidoidei</taxon>
        <taxon>Muraenolepididae</taxon>
        <taxon>Muraenolepis</taxon>
    </lineage>
</organism>
<dbReference type="InterPro" id="IPR016201">
    <property type="entry name" value="PSI"/>
</dbReference>
<gene>
    <name evidence="21" type="ORF">NHX12_024461</name>
</gene>
<keyword evidence="7 18" id="KW-0732">Signal</keyword>
<dbReference type="SUPFAM" id="SSF69179">
    <property type="entry name" value="Integrin domains"/>
    <property type="match status" value="1"/>
</dbReference>
<evidence type="ECO:0000256" key="6">
    <source>
        <dbReference type="ARBA" id="ARBA00022723"/>
    </source>
</evidence>
<dbReference type="SUPFAM" id="SSF103575">
    <property type="entry name" value="Plexin repeat"/>
    <property type="match status" value="1"/>
</dbReference>
<dbReference type="Pfam" id="PF17205">
    <property type="entry name" value="PSI_integrin"/>
    <property type="match status" value="1"/>
</dbReference>
<dbReference type="Proteomes" id="UP001148018">
    <property type="component" value="Unassembled WGS sequence"/>
</dbReference>
<reference evidence="21" key="1">
    <citation type="submission" date="2022-07" db="EMBL/GenBank/DDBJ databases">
        <title>Chromosome-level genome of Muraenolepis orangiensis.</title>
        <authorList>
            <person name="Kim J."/>
        </authorList>
    </citation>
    <scope>NUCLEOTIDE SEQUENCE</scope>
    <source>
        <strain evidence="21">KU_S4_2022</strain>
        <tissue evidence="21">Muscle</tissue>
    </source>
</reference>
<dbReference type="Gene3D" id="2.60.40.1510">
    <property type="entry name" value="ntegrin, alpha v. Chain A, domain 3"/>
    <property type="match status" value="1"/>
</dbReference>
<evidence type="ECO:0000256" key="15">
    <source>
        <dbReference type="ARBA" id="ARBA00023157"/>
    </source>
</evidence>
<keyword evidence="10" id="KW-0460">Magnesium</keyword>
<dbReference type="GO" id="GO:0070051">
    <property type="term" value="F:fibrinogen binding"/>
    <property type="evidence" value="ECO:0007669"/>
    <property type="project" value="TreeGrafter"/>
</dbReference>